<dbReference type="Pfam" id="PF26639">
    <property type="entry name" value="Het-6_barrel"/>
    <property type="match status" value="1"/>
</dbReference>
<dbReference type="OrthoDB" id="2504919at2759"/>
<accession>A0A6A6C602</accession>
<name>A0A6A6C602_ZASCE</name>
<dbReference type="GeneID" id="54561677"/>
<dbReference type="Proteomes" id="UP000799537">
    <property type="component" value="Unassembled WGS sequence"/>
</dbReference>
<dbReference type="RefSeq" id="XP_033663334.1">
    <property type="nucleotide sequence ID" value="XM_033808405.1"/>
</dbReference>
<dbReference type="EMBL" id="ML993613">
    <property type="protein sequence ID" value="KAF2162445.1"/>
    <property type="molecule type" value="Genomic_DNA"/>
</dbReference>
<dbReference type="InterPro" id="IPR052895">
    <property type="entry name" value="HetReg/Transcr_Mod"/>
</dbReference>
<gene>
    <name evidence="2" type="ORF">M409DRAFT_27070</name>
</gene>
<reference evidence="2" key="1">
    <citation type="journal article" date="2020" name="Stud. Mycol.">
        <title>101 Dothideomycetes genomes: a test case for predicting lifestyles and emergence of pathogens.</title>
        <authorList>
            <person name="Haridas S."/>
            <person name="Albert R."/>
            <person name="Binder M."/>
            <person name="Bloem J."/>
            <person name="Labutti K."/>
            <person name="Salamov A."/>
            <person name="Andreopoulos B."/>
            <person name="Baker S."/>
            <person name="Barry K."/>
            <person name="Bills G."/>
            <person name="Bluhm B."/>
            <person name="Cannon C."/>
            <person name="Castanera R."/>
            <person name="Culley D."/>
            <person name="Daum C."/>
            <person name="Ezra D."/>
            <person name="Gonzalez J."/>
            <person name="Henrissat B."/>
            <person name="Kuo A."/>
            <person name="Liang C."/>
            <person name="Lipzen A."/>
            <person name="Lutzoni F."/>
            <person name="Magnuson J."/>
            <person name="Mondo S."/>
            <person name="Nolan M."/>
            <person name="Ohm R."/>
            <person name="Pangilinan J."/>
            <person name="Park H.-J."/>
            <person name="Ramirez L."/>
            <person name="Alfaro M."/>
            <person name="Sun H."/>
            <person name="Tritt A."/>
            <person name="Yoshinaga Y."/>
            <person name="Zwiers L.-H."/>
            <person name="Turgeon B."/>
            <person name="Goodwin S."/>
            <person name="Spatafora J."/>
            <person name="Crous P."/>
            <person name="Grigoriev I."/>
        </authorList>
    </citation>
    <scope>NUCLEOTIDE SEQUENCE</scope>
    <source>
        <strain evidence="2">ATCC 36951</strain>
    </source>
</reference>
<evidence type="ECO:0000259" key="1">
    <source>
        <dbReference type="Pfam" id="PF06985"/>
    </source>
</evidence>
<evidence type="ECO:0000313" key="2">
    <source>
        <dbReference type="EMBL" id="KAF2162445.1"/>
    </source>
</evidence>
<dbReference type="Pfam" id="PF06985">
    <property type="entry name" value="HET"/>
    <property type="match status" value="1"/>
</dbReference>
<dbReference type="AlphaFoldDB" id="A0A6A6C602"/>
<dbReference type="PANTHER" id="PTHR24148">
    <property type="entry name" value="ANKYRIN REPEAT DOMAIN-CONTAINING PROTEIN 39 HOMOLOG-RELATED"/>
    <property type="match status" value="1"/>
</dbReference>
<dbReference type="InterPro" id="IPR010730">
    <property type="entry name" value="HET"/>
</dbReference>
<organism evidence="2 3">
    <name type="scientific">Zasmidium cellare ATCC 36951</name>
    <dbReference type="NCBI Taxonomy" id="1080233"/>
    <lineage>
        <taxon>Eukaryota</taxon>
        <taxon>Fungi</taxon>
        <taxon>Dikarya</taxon>
        <taxon>Ascomycota</taxon>
        <taxon>Pezizomycotina</taxon>
        <taxon>Dothideomycetes</taxon>
        <taxon>Dothideomycetidae</taxon>
        <taxon>Mycosphaerellales</taxon>
        <taxon>Mycosphaerellaceae</taxon>
        <taxon>Zasmidium</taxon>
    </lineage>
</organism>
<protein>
    <recommendedName>
        <fullName evidence="1">Heterokaryon incompatibility domain-containing protein</fullName>
    </recommendedName>
</protein>
<sequence length="657" mass="73897">MALHKPLKTGNSIRLLRVHRSRNGQIDGELESFVLGSRHTPAYRAISYVWGDRTTHRTIVVNGCTISVLISVYTILQALCDTPELFFNNRDSATPAWTWLDSICINQKDVVEVGQQVAYMANIFGEARSAIVWLGPATPQTDKGIELMKLLAMCEEDKPISHPMLKDIEAWRGYQVVAANPWWRRAWTLQESLVPQEVVYHYGTKHLSEKQVRRAILVTNEDFIPKSVSLDMEPWAAMWNRRRITQWYWGRDVALPGQSIGLPALLAYTRHAQATDDEDYIYSLVGCVNATDRSIVGNPNYALSVESIYTAFCRKWIMRHQSLDIICFTTLFKPCRAGVDSGLPSWVPDWRDRPSAEWSASNPVPLLVSQPANKSIGSLIPKRFVLDERQSRRYMAAGDKRAYFQFSNDMAELRCKGATLDKIDGLAGMVDSPLHGSTQVCEPLIQSTSSLNCPSILLESGSVSDADSMAVAEDIALSLVLGRADVYLQHPADANRILAQIKALLQDAESDEDVKERRTREFLAWLRYNTSLLIRGMTLGKALNPKRFDHLRPLREVDVTAADGSEHDIQWKFKKAATLRDMARRLAVTESGHVGIVPQQAQKGDLVCVLYGCSVPVILRPLAKGQYRLVGECYLQGFMEGEAVRDGRYHTQEYNLV</sequence>
<feature type="domain" description="Heterokaryon incompatibility" evidence="1">
    <location>
        <begin position="43"/>
        <end position="191"/>
    </location>
</feature>
<evidence type="ECO:0000313" key="3">
    <source>
        <dbReference type="Proteomes" id="UP000799537"/>
    </source>
</evidence>
<proteinExistence type="predicted"/>
<dbReference type="PANTHER" id="PTHR24148:SF64">
    <property type="entry name" value="HETEROKARYON INCOMPATIBILITY DOMAIN-CONTAINING PROTEIN"/>
    <property type="match status" value="1"/>
</dbReference>
<keyword evidence="3" id="KW-1185">Reference proteome</keyword>